<evidence type="ECO:0000313" key="2">
    <source>
        <dbReference type="EMBL" id="KAK3393874.1"/>
    </source>
</evidence>
<evidence type="ECO:0000313" key="3">
    <source>
        <dbReference type="Proteomes" id="UP001285441"/>
    </source>
</evidence>
<keyword evidence="3" id="KW-1185">Reference proteome</keyword>
<evidence type="ECO:0000256" key="1">
    <source>
        <dbReference type="SAM" id="MobiDB-lite"/>
    </source>
</evidence>
<gene>
    <name evidence="2" type="ORF">B0H63DRAFT_531783</name>
</gene>
<feature type="compositionally biased region" description="Basic and acidic residues" evidence="1">
    <location>
        <begin position="632"/>
        <end position="642"/>
    </location>
</feature>
<dbReference type="Proteomes" id="UP001285441">
    <property type="component" value="Unassembled WGS sequence"/>
</dbReference>
<feature type="compositionally biased region" description="Polar residues" evidence="1">
    <location>
        <begin position="1210"/>
        <end position="1223"/>
    </location>
</feature>
<feature type="compositionally biased region" description="Basic and acidic residues" evidence="1">
    <location>
        <begin position="1194"/>
        <end position="1206"/>
    </location>
</feature>
<feature type="compositionally biased region" description="Basic residues" evidence="1">
    <location>
        <begin position="1337"/>
        <end position="1348"/>
    </location>
</feature>
<feature type="compositionally biased region" description="Polar residues" evidence="1">
    <location>
        <begin position="747"/>
        <end position="762"/>
    </location>
</feature>
<feature type="compositionally biased region" description="Acidic residues" evidence="1">
    <location>
        <begin position="1301"/>
        <end position="1329"/>
    </location>
</feature>
<feature type="compositionally biased region" description="Basic and acidic residues" evidence="1">
    <location>
        <begin position="897"/>
        <end position="908"/>
    </location>
</feature>
<feature type="compositionally biased region" description="Basic and acidic residues" evidence="1">
    <location>
        <begin position="449"/>
        <end position="458"/>
    </location>
</feature>
<feature type="region of interest" description="Disordered" evidence="1">
    <location>
        <begin position="942"/>
        <end position="1348"/>
    </location>
</feature>
<feature type="compositionally biased region" description="Polar residues" evidence="1">
    <location>
        <begin position="1139"/>
        <end position="1152"/>
    </location>
</feature>
<feature type="compositionally biased region" description="Basic and acidic residues" evidence="1">
    <location>
        <begin position="1270"/>
        <end position="1280"/>
    </location>
</feature>
<proteinExistence type="predicted"/>
<comment type="caution">
    <text evidence="2">The sequence shown here is derived from an EMBL/GenBank/DDBJ whole genome shotgun (WGS) entry which is preliminary data.</text>
</comment>
<accession>A0AAE0P5W9</accession>
<reference evidence="2" key="2">
    <citation type="submission" date="2023-06" db="EMBL/GenBank/DDBJ databases">
        <authorList>
            <consortium name="Lawrence Berkeley National Laboratory"/>
            <person name="Haridas S."/>
            <person name="Hensen N."/>
            <person name="Bonometti L."/>
            <person name="Westerberg I."/>
            <person name="Brannstrom I.O."/>
            <person name="Guillou S."/>
            <person name="Cros-Aarteil S."/>
            <person name="Calhoun S."/>
            <person name="Kuo A."/>
            <person name="Mondo S."/>
            <person name="Pangilinan J."/>
            <person name="Riley R."/>
            <person name="LaButti K."/>
            <person name="Andreopoulos B."/>
            <person name="Lipzen A."/>
            <person name="Chen C."/>
            <person name="Yanf M."/>
            <person name="Daum C."/>
            <person name="Ng V."/>
            <person name="Clum A."/>
            <person name="Steindorff A."/>
            <person name="Ohm R."/>
            <person name="Martin F."/>
            <person name="Silar P."/>
            <person name="Natvig D."/>
            <person name="Lalanne C."/>
            <person name="Gautier V."/>
            <person name="Ament-velasquez S.L."/>
            <person name="Kruys A."/>
            <person name="Hutchinson M.I."/>
            <person name="Powell A.J."/>
            <person name="Barry K."/>
            <person name="Miller A.N."/>
            <person name="Grigoriev I.V."/>
            <person name="Debuchy R."/>
            <person name="Gladieux P."/>
            <person name="Thoren M.H."/>
            <person name="Johannesson H."/>
        </authorList>
    </citation>
    <scope>NUCLEOTIDE SEQUENCE</scope>
    <source>
        <strain evidence="2">CBS 232.78</strain>
    </source>
</reference>
<feature type="compositionally biased region" description="Basic and acidic residues" evidence="1">
    <location>
        <begin position="1290"/>
        <end position="1300"/>
    </location>
</feature>
<feature type="compositionally biased region" description="Basic and acidic residues" evidence="1">
    <location>
        <begin position="730"/>
        <end position="742"/>
    </location>
</feature>
<feature type="region of interest" description="Disordered" evidence="1">
    <location>
        <begin position="799"/>
        <end position="908"/>
    </location>
</feature>
<feature type="compositionally biased region" description="Low complexity" evidence="1">
    <location>
        <begin position="201"/>
        <end position="219"/>
    </location>
</feature>
<feature type="compositionally biased region" description="Basic and acidic residues" evidence="1">
    <location>
        <begin position="351"/>
        <end position="365"/>
    </location>
</feature>
<feature type="compositionally biased region" description="Low complexity" evidence="1">
    <location>
        <begin position="125"/>
        <end position="135"/>
    </location>
</feature>
<dbReference type="EMBL" id="JAULSW010000001">
    <property type="protein sequence ID" value="KAK3393874.1"/>
    <property type="molecule type" value="Genomic_DNA"/>
</dbReference>
<feature type="compositionally biased region" description="Acidic residues" evidence="1">
    <location>
        <begin position="706"/>
        <end position="729"/>
    </location>
</feature>
<organism evidence="2 3">
    <name type="scientific">Podospora didyma</name>
    <dbReference type="NCBI Taxonomy" id="330526"/>
    <lineage>
        <taxon>Eukaryota</taxon>
        <taxon>Fungi</taxon>
        <taxon>Dikarya</taxon>
        <taxon>Ascomycota</taxon>
        <taxon>Pezizomycotina</taxon>
        <taxon>Sordariomycetes</taxon>
        <taxon>Sordariomycetidae</taxon>
        <taxon>Sordariales</taxon>
        <taxon>Podosporaceae</taxon>
        <taxon>Podospora</taxon>
    </lineage>
</organism>
<sequence>MDNSSFDRVVGQYHRLDRDLTESEVISVTSILSSLHRIRRVEETRGQAAPHYQPALQPPTTPLAIPPHFYSPVGLQPYRPSGQPPPHPPQAGNIAVGWGYHHPGPTHEAGHLPVRSHGYQLPWGSDRSSSGSEFSQPPRPYEAPHLPAGAQGYQPGPDHWGEYLPDGPGNQQPPPPYGTERLSIGSESQQAPLPYGARDSPPGAQGQLPAPPHGAGHLPLGPPNGQLAHQDGLGVDGNLPGAQQDDERRSGSEEQDTHEDGQSVTSLEDNSLAVFGSAEEQVAMDVDNGDPASYSDNGPPHNYHQLFADNSGDLSEMGWQHKQPTPQGHSQPHPGSDDQLTGEEGNPAHDSQNERAHSKSEEESSRSASQLVSEAEQLVINVDGHHQDSVAENNQSAHREDQPINGDSESEISLYPLELPPPLSASDQEADIPAYMHGDNQPGLSAEEQIAHEDEDGKSASMSISDDGHSAHEEEEADADDKSSSMPISNDQRPADQEGEAVMVLSEEDFAAIGSENEMLAPVDDQSRQDAGDDEDDLEMAIDQPTVAENSQASHQNNGSAADSNDNESDPNSEDKQFEHHSVKKFPAAGLSSDHDGSLTAAGGQHPAPTTVDNEHVHQEDELVHEDDEPHNDEPARKETARAQKSTPATAEDEPEEEDDRLLLNLDGDINSEISSMDPERRKSLAQKLIALGNRLLGQPPAGTDEANEADGATEEAEESQAALDADESLADHRLNEASREAEVEESQSASDGGEISSSNGLNEDGQDEQPVRGPFKKFRGIVAPRKVAQSYLRSELLTAGSSSTHENAAQWAGSYPKGDGPRMKDRKEYHTDGKDTKGKGKEMDRTPLAQRLSKRSALPIPPIPGSGASGSGAKDLIGARWESVPDGRRPPSGAGTDREATGLKRKDAKIVVISYDTENSRSLGGDIESGDEDLPLAITRKTRGVSGRHDGTPSAAENGKKVERHSPPAIAGTSSRKGPRRIVKEPSQAVKEIQAGQPKSKVASDRLVTAGNLNNTFGEASKTGKQAEPATSAGAGIPSHRVKQRFQSSPLESEDQTPRGPLPARWPAGHTLPPIAPEPEHQRLRGPLPARSTRRPQPRPDSNSDDDEDEPLAKKQKTIKNAVPIPAPKVGMVRRSTRALTQGMSKSTRSAVQAGKATGKPTATGFSSLPAHPKKRHSSATASSSIPCASDGPQEHAYDYVRDQAGRFTASSSDLKSGSQTRAGRRSLRSSDAGSNVNASTQSSGSQVGPSRKRGRAASPSPEPGVKVYHADPREDIESMHSCIVVNNDSDRDDDRDKDGEEDDNEEATDEEHETTEDEEESDDEQGSDYEITLAKRYHRRRNFLDK</sequence>
<feature type="region of interest" description="Disordered" evidence="1">
    <location>
        <begin position="77"/>
        <end position="781"/>
    </location>
</feature>
<feature type="compositionally biased region" description="Basic and acidic residues" evidence="1">
    <location>
        <begin position="613"/>
        <end position="622"/>
    </location>
</feature>
<reference evidence="2" key="1">
    <citation type="journal article" date="2023" name="Mol. Phylogenet. Evol.">
        <title>Genome-scale phylogeny and comparative genomics of the fungal order Sordariales.</title>
        <authorList>
            <person name="Hensen N."/>
            <person name="Bonometti L."/>
            <person name="Westerberg I."/>
            <person name="Brannstrom I.O."/>
            <person name="Guillou S."/>
            <person name="Cros-Aarteil S."/>
            <person name="Calhoun S."/>
            <person name="Haridas S."/>
            <person name="Kuo A."/>
            <person name="Mondo S."/>
            <person name="Pangilinan J."/>
            <person name="Riley R."/>
            <person name="LaButti K."/>
            <person name="Andreopoulos B."/>
            <person name="Lipzen A."/>
            <person name="Chen C."/>
            <person name="Yan M."/>
            <person name="Daum C."/>
            <person name="Ng V."/>
            <person name="Clum A."/>
            <person name="Steindorff A."/>
            <person name="Ohm R.A."/>
            <person name="Martin F."/>
            <person name="Silar P."/>
            <person name="Natvig D.O."/>
            <person name="Lalanne C."/>
            <person name="Gautier V."/>
            <person name="Ament-Velasquez S.L."/>
            <person name="Kruys A."/>
            <person name="Hutchinson M.I."/>
            <person name="Powell A.J."/>
            <person name="Barry K."/>
            <person name="Miller A.N."/>
            <person name="Grigoriev I.V."/>
            <person name="Debuchy R."/>
            <person name="Gladieux P."/>
            <person name="Hiltunen Thoren M."/>
            <person name="Johannesson H."/>
        </authorList>
    </citation>
    <scope>NUCLEOTIDE SEQUENCE</scope>
    <source>
        <strain evidence="2">CBS 232.78</strain>
    </source>
</reference>
<feature type="compositionally biased region" description="Acidic residues" evidence="1">
    <location>
        <begin position="651"/>
        <end position="660"/>
    </location>
</feature>
<feature type="compositionally biased region" description="Basic and acidic residues" evidence="1">
    <location>
        <begin position="820"/>
        <end position="846"/>
    </location>
</feature>
<feature type="compositionally biased region" description="Polar residues" evidence="1">
    <location>
        <begin position="547"/>
        <end position="564"/>
    </location>
</feature>
<feature type="compositionally biased region" description="Polar residues" evidence="1">
    <location>
        <begin position="1231"/>
        <end position="1250"/>
    </location>
</feature>
<name>A0AAE0P5W9_9PEZI</name>
<protein>
    <submittedName>
        <fullName evidence="2">Uncharacterized protein</fullName>
    </submittedName>
</protein>